<sequence length="28" mass="3299">MRRLGARCFFTICIPKSTLMEKLRSIRA</sequence>
<protein>
    <submittedName>
        <fullName evidence="1">Uncharacterized protein</fullName>
    </submittedName>
</protein>
<dbReference type="AlphaFoldDB" id="A0A2P2PCT6"/>
<reference evidence="1" key="1">
    <citation type="submission" date="2018-02" db="EMBL/GenBank/DDBJ databases">
        <title>Rhizophora mucronata_Transcriptome.</title>
        <authorList>
            <person name="Meera S.P."/>
            <person name="Sreeshan A."/>
            <person name="Augustine A."/>
        </authorList>
    </citation>
    <scope>NUCLEOTIDE SEQUENCE</scope>
    <source>
        <tissue evidence="1">Leaf</tissue>
    </source>
</reference>
<name>A0A2P2PCT6_RHIMU</name>
<dbReference type="EMBL" id="GGEC01072070">
    <property type="protein sequence ID" value="MBX52554.1"/>
    <property type="molecule type" value="Transcribed_RNA"/>
</dbReference>
<organism evidence="1">
    <name type="scientific">Rhizophora mucronata</name>
    <name type="common">Asiatic mangrove</name>
    <dbReference type="NCBI Taxonomy" id="61149"/>
    <lineage>
        <taxon>Eukaryota</taxon>
        <taxon>Viridiplantae</taxon>
        <taxon>Streptophyta</taxon>
        <taxon>Embryophyta</taxon>
        <taxon>Tracheophyta</taxon>
        <taxon>Spermatophyta</taxon>
        <taxon>Magnoliopsida</taxon>
        <taxon>eudicotyledons</taxon>
        <taxon>Gunneridae</taxon>
        <taxon>Pentapetalae</taxon>
        <taxon>rosids</taxon>
        <taxon>fabids</taxon>
        <taxon>Malpighiales</taxon>
        <taxon>Rhizophoraceae</taxon>
        <taxon>Rhizophora</taxon>
    </lineage>
</organism>
<accession>A0A2P2PCT6</accession>
<proteinExistence type="predicted"/>
<evidence type="ECO:0000313" key="1">
    <source>
        <dbReference type="EMBL" id="MBX52554.1"/>
    </source>
</evidence>